<dbReference type="InterPro" id="IPR020103">
    <property type="entry name" value="PsdUridine_synth_cat_dom_sf"/>
</dbReference>
<dbReference type="AlphaFoldDB" id="A0A099SYS0"/>
<evidence type="ECO:0000256" key="3">
    <source>
        <dbReference type="ARBA" id="ARBA00023235"/>
    </source>
</evidence>
<evidence type="ECO:0000259" key="5">
    <source>
        <dbReference type="PROSITE" id="PS50984"/>
    </source>
</evidence>
<keyword evidence="3 4" id="KW-0413">Isomerase</keyword>
<dbReference type="Gene3D" id="3.30.2350.20">
    <property type="entry name" value="TruD, catalytic domain"/>
    <property type="match status" value="1"/>
</dbReference>
<dbReference type="InterPro" id="IPR001656">
    <property type="entry name" value="PsdUridine_synth_TruD"/>
</dbReference>
<dbReference type="HAMAP" id="MF_01082">
    <property type="entry name" value="TruD"/>
    <property type="match status" value="1"/>
</dbReference>
<dbReference type="InterPro" id="IPR020119">
    <property type="entry name" value="PsdUridine_synth_TruD_CS"/>
</dbReference>
<dbReference type="PROSITE" id="PS50984">
    <property type="entry name" value="TRUD"/>
    <property type="match status" value="1"/>
</dbReference>
<feature type="active site" description="Nucleophile" evidence="4">
    <location>
        <position position="87"/>
    </location>
</feature>
<sequence>MYKVPPVEEQIGIELYTSNTPGIGGALRRQIEDFGVIEITNREEGDEGKYLIVELTKHNWETHHLIRDISRILGISQKRIGFAGTKDKRAVTTQKISIYDVPEEKVEKINLKDVELKVLGRSNRSVELGDLTGNEFVITVREIDLEKDELESRMQQTTESIKEQGGVPNFFGIQRFGAFRPITHVVGESIVRGDIEKAAIDYIAAAYPDEPEETREVREMVYKERNYVEGLKGYPLQLRYERAMMHHLVTKPEDFAGAIETLPMNIRKMFVHAYQSYIYNTIICQRIKKGLPLNKAVVGDIVCFKNKAGLPDNSRIERVTEDNIDGMNNLVKRKRAFVTAPLIGYDTKIASGVPGEIERDVLEKLDVPFEGFKVPSMEKMGSKGLRREILLGVDPQYSISEDELNAGKYSVKLDFSLPKGSYATTVLREYMKVEPSRMS</sequence>
<evidence type="ECO:0000256" key="2">
    <source>
        <dbReference type="ARBA" id="ARBA00022694"/>
    </source>
</evidence>
<dbReference type="Gene3D" id="3.30.70.3160">
    <property type="match status" value="1"/>
</dbReference>
<accession>A0A099SYS0</accession>
<dbReference type="EMBL" id="JRHO01000014">
    <property type="protein sequence ID" value="KGK98037.1"/>
    <property type="molecule type" value="Genomic_DNA"/>
</dbReference>
<evidence type="ECO:0000256" key="4">
    <source>
        <dbReference type="HAMAP-Rule" id="MF_01082"/>
    </source>
</evidence>
<dbReference type="NCBIfam" id="TIGR00094">
    <property type="entry name" value="tRNA_TruD_broad"/>
    <property type="match status" value="1"/>
</dbReference>
<dbReference type="Proteomes" id="UP000029859">
    <property type="component" value="Unassembled WGS sequence"/>
</dbReference>
<evidence type="ECO:0000313" key="7">
    <source>
        <dbReference type="Proteomes" id="UP000029859"/>
    </source>
</evidence>
<protein>
    <recommendedName>
        <fullName evidence="4">Probable tRNA pseudouridine synthase D</fullName>
        <ecNumber evidence="4">5.4.99.27</ecNumber>
    </recommendedName>
    <alternativeName>
        <fullName evidence="4">tRNA pseudouridine(13) synthase</fullName>
    </alternativeName>
    <alternativeName>
        <fullName evidence="4">tRNA pseudouridylate synthase D</fullName>
    </alternativeName>
    <alternativeName>
        <fullName evidence="4">tRNA-uridine isomerase D</fullName>
    </alternativeName>
</protein>
<dbReference type="InterPro" id="IPR042214">
    <property type="entry name" value="TruD_catalytic"/>
</dbReference>
<evidence type="ECO:0000256" key="1">
    <source>
        <dbReference type="ARBA" id="ARBA00007953"/>
    </source>
</evidence>
<comment type="caution">
    <text evidence="6">The sequence shown here is derived from an EMBL/GenBank/DDBJ whole genome shotgun (WGS) entry which is preliminary data.</text>
</comment>
<reference evidence="6 7" key="1">
    <citation type="submission" date="2014-09" db="EMBL/GenBank/DDBJ databases">
        <title>Draft genome sequence of an obligately methylotrophic methanogen, Methanococcoides methylutens, isolated from marine sediment.</title>
        <authorList>
            <person name="Guan Y."/>
            <person name="Ngugi D.K."/>
            <person name="Blom J."/>
            <person name="Ali S."/>
            <person name="Ferry J.G."/>
            <person name="Stingl U."/>
        </authorList>
    </citation>
    <scope>NUCLEOTIDE SEQUENCE [LARGE SCALE GENOMIC DNA]</scope>
    <source>
        <strain evidence="6 7">DSM 2657</strain>
    </source>
</reference>
<comment type="similarity">
    <text evidence="1 4">Belongs to the pseudouridine synthase TruD family.</text>
</comment>
<feature type="domain" description="TRUD" evidence="5">
    <location>
        <begin position="166"/>
        <end position="391"/>
    </location>
</feature>
<dbReference type="GO" id="GO:0003723">
    <property type="term" value="F:RNA binding"/>
    <property type="evidence" value="ECO:0007669"/>
    <property type="project" value="InterPro"/>
</dbReference>
<dbReference type="FunFam" id="3.30.2350.20:FF:000023">
    <property type="entry name" value="Probable tRNA pseudouridine synthase D"/>
    <property type="match status" value="1"/>
</dbReference>
<keyword evidence="2 4" id="KW-0819">tRNA processing</keyword>
<evidence type="ECO:0000313" key="6">
    <source>
        <dbReference type="EMBL" id="KGK98037.1"/>
    </source>
</evidence>
<dbReference type="SUPFAM" id="SSF55120">
    <property type="entry name" value="Pseudouridine synthase"/>
    <property type="match status" value="1"/>
</dbReference>
<keyword evidence="7" id="KW-1185">Reference proteome</keyword>
<comment type="function">
    <text evidence="4">Could be responsible for synthesis of pseudouridine from uracil-13 in transfer RNAs.</text>
</comment>
<organism evidence="6 7">
    <name type="scientific">Methanococcoides methylutens</name>
    <dbReference type="NCBI Taxonomy" id="2226"/>
    <lineage>
        <taxon>Archaea</taxon>
        <taxon>Methanobacteriati</taxon>
        <taxon>Methanobacteriota</taxon>
        <taxon>Stenosarchaea group</taxon>
        <taxon>Methanomicrobia</taxon>
        <taxon>Methanosarcinales</taxon>
        <taxon>Methanosarcinaceae</taxon>
        <taxon>Methanococcoides</taxon>
    </lineage>
</organism>
<dbReference type="Gene3D" id="1.10.1510.30">
    <property type="match status" value="1"/>
</dbReference>
<dbReference type="OrthoDB" id="1798at2157"/>
<dbReference type="PROSITE" id="PS01268">
    <property type="entry name" value="UPF0024"/>
    <property type="match status" value="1"/>
</dbReference>
<dbReference type="InterPro" id="IPR011760">
    <property type="entry name" value="PsdUridine_synth_TruD_insert"/>
</dbReference>
<dbReference type="PANTHER" id="PTHR13326:SF21">
    <property type="entry name" value="PSEUDOURIDYLATE SYNTHASE PUS7L"/>
    <property type="match status" value="1"/>
</dbReference>
<proteinExistence type="inferred from homology"/>
<dbReference type="RefSeq" id="WP_048195257.1">
    <property type="nucleotide sequence ID" value="NZ_CAAGSM010000001.1"/>
</dbReference>
<dbReference type="FunFam" id="3.30.70.3160:FF:000001">
    <property type="entry name" value="Probable tRNA pseudouridine synthase D"/>
    <property type="match status" value="1"/>
</dbReference>
<comment type="catalytic activity">
    <reaction evidence="4">
        <text>uridine(13) in tRNA = pseudouridine(13) in tRNA</text>
        <dbReference type="Rhea" id="RHEA:42540"/>
        <dbReference type="Rhea" id="RHEA-COMP:10105"/>
        <dbReference type="Rhea" id="RHEA-COMP:10106"/>
        <dbReference type="ChEBI" id="CHEBI:65314"/>
        <dbReference type="ChEBI" id="CHEBI:65315"/>
        <dbReference type="EC" id="5.4.99.27"/>
    </reaction>
</comment>
<dbReference type="PIRSF" id="PIRSF037016">
    <property type="entry name" value="Pseudouridin_synth_euk_prd"/>
    <property type="match status" value="1"/>
</dbReference>
<dbReference type="GO" id="GO:0031119">
    <property type="term" value="P:tRNA pseudouridine synthesis"/>
    <property type="evidence" value="ECO:0007669"/>
    <property type="project" value="UniProtKB-UniRule"/>
</dbReference>
<dbReference type="GO" id="GO:0160150">
    <property type="term" value="F:tRNA pseudouridine(13) synthase activity"/>
    <property type="evidence" value="ECO:0007669"/>
    <property type="project" value="UniProtKB-EC"/>
</dbReference>
<dbReference type="PANTHER" id="PTHR13326">
    <property type="entry name" value="TRNA PSEUDOURIDINE SYNTHASE D"/>
    <property type="match status" value="1"/>
</dbReference>
<name>A0A099SYS0_METMT</name>
<dbReference type="Pfam" id="PF01142">
    <property type="entry name" value="TruD"/>
    <property type="match status" value="1"/>
</dbReference>
<dbReference type="EC" id="5.4.99.27" evidence="4"/>
<gene>
    <name evidence="4" type="primary">truD</name>
    <name evidence="6" type="ORF">LI82_09855</name>
</gene>